<evidence type="ECO:0000313" key="8">
    <source>
        <dbReference type="EMBL" id="GGF24713.1"/>
    </source>
</evidence>
<comment type="subcellular location">
    <subcellularLocation>
        <location evidence="1">Membrane</location>
        <topology evidence="1">Multi-pass membrane protein</topology>
    </subcellularLocation>
</comment>
<dbReference type="Pfam" id="PF13906">
    <property type="entry name" value="AA_permease_C"/>
    <property type="match status" value="1"/>
</dbReference>
<protein>
    <submittedName>
        <fullName evidence="8">Amino acid permease</fullName>
    </submittedName>
</protein>
<dbReference type="Gene3D" id="1.20.1740.10">
    <property type="entry name" value="Amino acid/polyamine transporter I"/>
    <property type="match status" value="1"/>
</dbReference>
<keyword evidence="2" id="KW-0813">Transport</keyword>
<feature type="transmembrane region" description="Helical" evidence="6">
    <location>
        <begin position="462"/>
        <end position="479"/>
    </location>
</feature>
<evidence type="ECO:0000256" key="2">
    <source>
        <dbReference type="ARBA" id="ARBA00022448"/>
    </source>
</evidence>
<feature type="transmembrane region" description="Helical" evidence="6">
    <location>
        <begin position="302"/>
        <end position="326"/>
    </location>
</feature>
<evidence type="ECO:0000256" key="6">
    <source>
        <dbReference type="SAM" id="Phobius"/>
    </source>
</evidence>
<reference evidence="9" key="1">
    <citation type="journal article" date="2019" name="Int. J. Syst. Evol. Microbiol.">
        <title>The Global Catalogue of Microorganisms (GCM) 10K type strain sequencing project: providing services to taxonomists for standard genome sequencing and annotation.</title>
        <authorList>
            <consortium name="The Broad Institute Genomics Platform"/>
            <consortium name="The Broad Institute Genome Sequencing Center for Infectious Disease"/>
            <person name="Wu L."/>
            <person name="Ma J."/>
        </authorList>
    </citation>
    <scope>NUCLEOTIDE SEQUENCE [LARGE SCALE GENOMIC DNA]</scope>
    <source>
        <strain evidence="9">CGMCC 1.16060</strain>
    </source>
</reference>
<gene>
    <name evidence="8" type="ORF">GCM10011518_37570</name>
</gene>
<evidence type="ECO:0000256" key="4">
    <source>
        <dbReference type="ARBA" id="ARBA00022989"/>
    </source>
</evidence>
<keyword evidence="9" id="KW-1185">Reference proteome</keyword>
<organism evidence="8 9">
    <name type="scientific">Flavobacterium limi</name>
    <dbReference type="NCBI Taxonomy" id="2045105"/>
    <lineage>
        <taxon>Bacteria</taxon>
        <taxon>Pseudomonadati</taxon>
        <taxon>Bacteroidota</taxon>
        <taxon>Flavobacteriia</taxon>
        <taxon>Flavobacteriales</taxon>
        <taxon>Flavobacteriaceae</taxon>
        <taxon>Flavobacterium</taxon>
    </lineage>
</organism>
<feature type="transmembrane region" description="Helical" evidence="6">
    <location>
        <begin position="591"/>
        <end position="607"/>
    </location>
</feature>
<evidence type="ECO:0000256" key="5">
    <source>
        <dbReference type="ARBA" id="ARBA00023136"/>
    </source>
</evidence>
<feature type="transmembrane region" description="Helical" evidence="6">
    <location>
        <begin position="231"/>
        <end position="251"/>
    </location>
</feature>
<comment type="caution">
    <text evidence="8">The sequence shown here is derived from an EMBL/GenBank/DDBJ whole genome shotgun (WGS) entry which is preliminary data.</text>
</comment>
<evidence type="ECO:0000256" key="1">
    <source>
        <dbReference type="ARBA" id="ARBA00004141"/>
    </source>
</evidence>
<sequence>MALSGLFRKKTVQDILTQVAKNEADGHNALGKHLTARDLTAFGIAAIIGAGIFSTIGKASADGGPAVIFLFLFTALACSFAAFAYAEFASMVPVSGSAYTYSYVAFGELIAWIIGWALIMEYAVGNITVAISWSDYFTGLLQSRGLHLPQWIQMDYLTASNGFKDAMALMQGGKTFENLDAGLQAAYMAWTTAPTIGSFHFVADLPALFIIVLITALVYRGMKESRNASNLMVVVKLCIVLLVIAVGAFYVDTTNWVPFAPNGASGVLKGVSAVFFAYIGFDAISTTAEECKNPQRDLPRGMMWAIIICTILYIAIALILTGMVRYNELNVGDPLAFVFEKLDLKWMSGIIAVSAVVAMASVLLVFQMGQPRIWMSMSRDGLLPKKFSKVHPKFKTPSFATIVTGFVVAVPALFLNLTMVTDLCSIGTLFAFVLVCAGVLVLQNKPEIPRGKFKTPYVNSKYILPALMIAGLYYAFAYNNKATMSFINNDAQIYDATSIVTSLDKEETVKVFDYLKGIDVNNKTAATSDLEHLLGQYQDDDAKYAEIVKGLPINDSLKYESGFSLFKHKIPMWIFLIVLVGLAVWAFRKNLSLIPLLGLICCLYMMAELSVWNWIYFTIWLLIGLLIYFGYSRKNSKLNFVQKI</sequence>
<feature type="transmembrane region" description="Helical" evidence="6">
    <location>
        <begin position="198"/>
        <end position="219"/>
    </location>
</feature>
<accession>A0ABQ1UTK6</accession>
<dbReference type="PANTHER" id="PTHR43243">
    <property type="entry name" value="INNER MEMBRANE TRANSPORTER YGJI-RELATED"/>
    <property type="match status" value="1"/>
</dbReference>
<feature type="domain" description="Cationic amino acid transporter C-terminal" evidence="7">
    <location>
        <begin position="593"/>
        <end position="636"/>
    </location>
</feature>
<feature type="transmembrane region" description="Helical" evidence="6">
    <location>
        <begin position="39"/>
        <end position="60"/>
    </location>
</feature>
<feature type="transmembrane region" description="Helical" evidence="6">
    <location>
        <begin position="66"/>
        <end position="86"/>
    </location>
</feature>
<dbReference type="PANTHER" id="PTHR43243:SF4">
    <property type="entry name" value="CATIONIC AMINO ACID TRANSPORTER 4"/>
    <property type="match status" value="1"/>
</dbReference>
<feature type="transmembrane region" description="Helical" evidence="6">
    <location>
        <begin position="613"/>
        <end position="631"/>
    </location>
</feature>
<dbReference type="InterPro" id="IPR002293">
    <property type="entry name" value="AA/rel_permease1"/>
</dbReference>
<keyword evidence="5 6" id="KW-0472">Membrane</keyword>
<feature type="transmembrane region" description="Helical" evidence="6">
    <location>
        <begin position="346"/>
        <end position="366"/>
    </location>
</feature>
<dbReference type="Proteomes" id="UP000655016">
    <property type="component" value="Unassembled WGS sequence"/>
</dbReference>
<keyword evidence="4 6" id="KW-1133">Transmembrane helix</keyword>
<feature type="transmembrane region" description="Helical" evidence="6">
    <location>
        <begin position="570"/>
        <end position="586"/>
    </location>
</feature>
<proteinExistence type="predicted"/>
<dbReference type="PIRSF" id="PIRSF006060">
    <property type="entry name" value="AA_transporter"/>
    <property type="match status" value="1"/>
</dbReference>
<evidence type="ECO:0000256" key="3">
    <source>
        <dbReference type="ARBA" id="ARBA00022692"/>
    </source>
</evidence>
<feature type="transmembrane region" description="Helical" evidence="6">
    <location>
        <begin position="394"/>
        <end position="414"/>
    </location>
</feature>
<dbReference type="Pfam" id="PF13520">
    <property type="entry name" value="AA_permease_2"/>
    <property type="match status" value="1"/>
</dbReference>
<dbReference type="RefSeq" id="WP_163395979.1">
    <property type="nucleotide sequence ID" value="NZ_BMKP01000010.1"/>
</dbReference>
<feature type="transmembrane region" description="Helical" evidence="6">
    <location>
        <begin position="420"/>
        <end position="442"/>
    </location>
</feature>
<feature type="transmembrane region" description="Helical" evidence="6">
    <location>
        <begin position="263"/>
        <end position="281"/>
    </location>
</feature>
<evidence type="ECO:0000259" key="7">
    <source>
        <dbReference type="Pfam" id="PF13906"/>
    </source>
</evidence>
<keyword evidence="3 6" id="KW-0812">Transmembrane</keyword>
<name>A0ABQ1UTK6_9FLAO</name>
<evidence type="ECO:0000313" key="9">
    <source>
        <dbReference type="Proteomes" id="UP000655016"/>
    </source>
</evidence>
<dbReference type="InterPro" id="IPR029485">
    <property type="entry name" value="CAT_C"/>
</dbReference>
<dbReference type="EMBL" id="BMKP01000010">
    <property type="protein sequence ID" value="GGF24713.1"/>
    <property type="molecule type" value="Genomic_DNA"/>
</dbReference>